<keyword evidence="3" id="KW-1185">Reference proteome</keyword>
<name>A0A7W8QLY9_9ACTN</name>
<feature type="transmembrane region" description="Helical" evidence="1">
    <location>
        <begin position="69"/>
        <end position="95"/>
    </location>
</feature>
<dbReference type="RefSeq" id="WP_184391521.1">
    <property type="nucleotide sequence ID" value="NZ_BAAAJD010000032.1"/>
</dbReference>
<gene>
    <name evidence="2" type="ORF">HDA36_001955</name>
</gene>
<keyword evidence="1" id="KW-1133">Transmembrane helix</keyword>
<evidence type="ECO:0000256" key="1">
    <source>
        <dbReference type="SAM" id="Phobius"/>
    </source>
</evidence>
<dbReference type="Proteomes" id="UP000572635">
    <property type="component" value="Unassembled WGS sequence"/>
</dbReference>
<dbReference type="PANTHER" id="PTHR38441:SF1">
    <property type="entry name" value="MEMBRANE PROTEIN"/>
    <property type="match status" value="1"/>
</dbReference>
<protein>
    <submittedName>
        <fullName evidence="2">Uncharacterized membrane protein (DUF485 family)</fullName>
    </submittedName>
</protein>
<dbReference type="Pfam" id="PF04341">
    <property type="entry name" value="DUF485"/>
    <property type="match status" value="1"/>
</dbReference>
<evidence type="ECO:0000313" key="2">
    <source>
        <dbReference type="EMBL" id="MBB5431871.1"/>
    </source>
</evidence>
<dbReference type="PANTHER" id="PTHR38441">
    <property type="entry name" value="INTEGRAL MEMBRANE PROTEIN-RELATED"/>
    <property type="match status" value="1"/>
</dbReference>
<accession>A0A7W8QLY9</accession>
<proteinExistence type="predicted"/>
<comment type="caution">
    <text evidence="2">The sequence shown here is derived from an EMBL/GenBank/DDBJ whole genome shotgun (WGS) entry which is preliminary data.</text>
</comment>
<dbReference type="InterPro" id="IPR007436">
    <property type="entry name" value="DUF485"/>
</dbReference>
<dbReference type="AlphaFoldDB" id="A0A7W8QLY9"/>
<organism evidence="2 3">
    <name type="scientific">Nocardiopsis composta</name>
    <dbReference type="NCBI Taxonomy" id="157465"/>
    <lineage>
        <taxon>Bacteria</taxon>
        <taxon>Bacillati</taxon>
        <taxon>Actinomycetota</taxon>
        <taxon>Actinomycetes</taxon>
        <taxon>Streptosporangiales</taxon>
        <taxon>Nocardiopsidaceae</taxon>
        <taxon>Nocardiopsis</taxon>
    </lineage>
</organism>
<keyword evidence="1" id="KW-0472">Membrane</keyword>
<keyword evidence="1" id="KW-0812">Transmembrane</keyword>
<dbReference type="EMBL" id="JACHDB010000001">
    <property type="protein sequence ID" value="MBB5431871.1"/>
    <property type="molecule type" value="Genomic_DNA"/>
</dbReference>
<evidence type="ECO:0000313" key="3">
    <source>
        <dbReference type="Proteomes" id="UP000572635"/>
    </source>
</evidence>
<reference evidence="2 3" key="1">
    <citation type="submission" date="2020-08" db="EMBL/GenBank/DDBJ databases">
        <title>Sequencing the genomes of 1000 actinobacteria strains.</title>
        <authorList>
            <person name="Klenk H.-P."/>
        </authorList>
    </citation>
    <scope>NUCLEOTIDE SEQUENCE [LARGE SCALE GENOMIC DNA]</scope>
    <source>
        <strain evidence="2 3">DSM 44551</strain>
    </source>
</reference>
<sequence>MVDYLEGTTGRRGAQRGAPVAPGVPEARFAVLRRRYAVHSGVLVVLFLGWYAAYLLLSVFARDLMALRVAGAVNVGLLLGIAQFATTFLLAWVFVRCAERRLDPIADELRAGAGEVGGR</sequence>
<feature type="transmembrane region" description="Helical" evidence="1">
    <location>
        <begin position="36"/>
        <end position="57"/>
    </location>
</feature>